<protein>
    <submittedName>
        <fullName evidence="4">Ribosome recycling factor</fullName>
    </submittedName>
</protein>
<proteinExistence type="inferred from homology"/>
<keyword evidence="2" id="KW-0648">Protein biosynthesis</keyword>
<evidence type="ECO:0000313" key="4">
    <source>
        <dbReference type="EMBL" id="OGY86037.1"/>
    </source>
</evidence>
<evidence type="ECO:0000259" key="3">
    <source>
        <dbReference type="Pfam" id="PF01765"/>
    </source>
</evidence>
<name>A0A1G2BCW8_9BACT</name>
<gene>
    <name evidence="4" type="ORF">A2319_00510</name>
</gene>
<comment type="caution">
    <text evidence="4">The sequence shown here is derived from an EMBL/GenBank/DDBJ whole genome shotgun (WGS) entry which is preliminary data.</text>
</comment>
<organism evidence="4 5">
    <name type="scientific">Candidatus Kerfeldbacteria bacterium RIFOXYB2_FULL_38_14</name>
    <dbReference type="NCBI Taxonomy" id="1798547"/>
    <lineage>
        <taxon>Bacteria</taxon>
        <taxon>Candidatus Kerfeldiibacteriota</taxon>
    </lineage>
</organism>
<accession>A0A1G2BCW8</accession>
<dbReference type="InterPro" id="IPR002661">
    <property type="entry name" value="Ribosome_recyc_fac"/>
</dbReference>
<dbReference type="FunFam" id="3.30.1360.40:FF:000001">
    <property type="entry name" value="Ribosome-recycling factor"/>
    <property type="match status" value="1"/>
</dbReference>
<dbReference type="PANTHER" id="PTHR20982:SF3">
    <property type="entry name" value="MITOCHONDRIAL RIBOSOME RECYCLING FACTOR PSEUDO 1"/>
    <property type="match status" value="1"/>
</dbReference>
<dbReference type="InterPro" id="IPR036191">
    <property type="entry name" value="RRF_sf"/>
</dbReference>
<dbReference type="EMBL" id="MHKI01000026">
    <property type="protein sequence ID" value="OGY86037.1"/>
    <property type="molecule type" value="Genomic_DNA"/>
</dbReference>
<dbReference type="Gene3D" id="3.30.1360.40">
    <property type="match status" value="1"/>
</dbReference>
<evidence type="ECO:0000256" key="1">
    <source>
        <dbReference type="ARBA" id="ARBA00005912"/>
    </source>
</evidence>
<dbReference type="InterPro" id="IPR023584">
    <property type="entry name" value="Ribosome_recyc_fac_dom"/>
</dbReference>
<reference evidence="4 5" key="1">
    <citation type="journal article" date="2016" name="Nat. Commun.">
        <title>Thousands of microbial genomes shed light on interconnected biogeochemical processes in an aquifer system.</title>
        <authorList>
            <person name="Anantharaman K."/>
            <person name="Brown C.T."/>
            <person name="Hug L.A."/>
            <person name="Sharon I."/>
            <person name="Castelle C.J."/>
            <person name="Probst A.J."/>
            <person name="Thomas B.C."/>
            <person name="Singh A."/>
            <person name="Wilkins M.J."/>
            <person name="Karaoz U."/>
            <person name="Brodie E.L."/>
            <person name="Williams K.H."/>
            <person name="Hubbard S.S."/>
            <person name="Banfield J.F."/>
        </authorList>
    </citation>
    <scope>NUCLEOTIDE SEQUENCE [LARGE SCALE GENOMIC DNA]</scope>
</reference>
<dbReference type="Gene3D" id="1.10.132.20">
    <property type="entry name" value="Ribosome-recycling factor"/>
    <property type="match status" value="1"/>
</dbReference>
<comment type="similarity">
    <text evidence="1">Belongs to the RRF family.</text>
</comment>
<dbReference type="GO" id="GO:0043023">
    <property type="term" value="F:ribosomal large subunit binding"/>
    <property type="evidence" value="ECO:0007669"/>
    <property type="project" value="TreeGrafter"/>
</dbReference>
<dbReference type="GO" id="GO:0006412">
    <property type="term" value="P:translation"/>
    <property type="evidence" value="ECO:0007669"/>
    <property type="project" value="UniProtKB-KW"/>
</dbReference>
<dbReference type="AlphaFoldDB" id="A0A1G2BCW8"/>
<dbReference type="SUPFAM" id="SSF55194">
    <property type="entry name" value="Ribosome recycling factor, RRF"/>
    <property type="match status" value="1"/>
</dbReference>
<evidence type="ECO:0000313" key="5">
    <source>
        <dbReference type="Proteomes" id="UP000176420"/>
    </source>
</evidence>
<sequence>MNIASFDKVINQLQEDFKTISTNHANPSMIENILVVAYDAEMKLQELATINIAEGQTLVIQPWDVSLIKNIETALRASEFKFNPVVDGKVLRIFFPPLTEEKRKEFVKIMHEKAETARIGIRKIREQILKEEKQKEKDHSISEDEYFRTEKDVQKIVEKYNATIETMMHNKEQELMTV</sequence>
<feature type="domain" description="Ribosome recycling factor" evidence="3">
    <location>
        <begin position="13"/>
        <end position="176"/>
    </location>
</feature>
<dbReference type="NCBIfam" id="TIGR00496">
    <property type="entry name" value="frr"/>
    <property type="match status" value="1"/>
</dbReference>
<dbReference type="Proteomes" id="UP000176420">
    <property type="component" value="Unassembled WGS sequence"/>
</dbReference>
<dbReference type="PANTHER" id="PTHR20982">
    <property type="entry name" value="RIBOSOME RECYCLING FACTOR"/>
    <property type="match status" value="1"/>
</dbReference>
<evidence type="ECO:0000256" key="2">
    <source>
        <dbReference type="ARBA" id="ARBA00022917"/>
    </source>
</evidence>
<dbReference type="Pfam" id="PF01765">
    <property type="entry name" value="RRF"/>
    <property type="match status" value="1"/>
</dbReference>